<evidence type="ECO:0000256" key="2">
    <source>
        <dbReference type="PROSITE-ProRule" id="PRU00352"/>
    </source>
</evidence>
<dbReference type="InterPro" id="IPR015943">
    <property type="entry name" value="WD40/YVTN_repeat-like_dom_sf"/>
</dbReference>
<dbReference type="InterPro" id="IPR001627">
    <property type="entry name" value="Semap_dom"/>
</dbReference>
<dbReference type="Gene3D" id="2.130.10.10">
    <property type="entry name" value="YVTN repeat-like/Quinoprotein amine dehydrogenase"/>
    <property type="match status" value="1"/>
</dbReference>
<proteinExistence type="predicted"/>
<sequence length="72" mass="8042">VMVSRVARVCKGDLGGSQRVLERQWTSFLKARLNCSIPGDSHFYFNLLQSTSPIIRMQGRDVILGVFSTPSN</sequence>
<dbReference type="InterPro" id="IPR036352">
    <property type="entry name" value="Semap_dom_sf"/>
</dbReference>
<comment type="caution">
    <text evidence="4">The sequence shown here is derived from an EMBL/GenBank/DDBJ whole genome shotgun (WGS) entry which is preliminary data.</text>
</comment>
<comment type="caution">
    <text evidence="2">Lacks conserved residue(s) required for the propagation of feature annotation.</text>
</comment>
<organism evidence="4 5">
    <name type="scientific">Cirrhinus mrigala</name>
    <name type="common">Mrigala</name>
    <dbReference type="NCBI Taxonomy" id="683832"/>
    <lineage>
        <taxon>Eukaryota</taxon>
        <taxon>Metazoa</taxon>
        <taxon>Chordata</taxon>
        <taxon>Craniata</taxon>
        <taxon>Vertebrata</taxon>
        <taxon>Euteleostomi</taxon>
        <taxon>Actinopterygii</taxon>
        <taxon>Neopterygii</taxon>
        <taxon>Teleostei</taxon>
        <taxon>Ostariophysi</taxon>
        <taxon>Cypriniformes</taxon>
        <taxon>Cyprinidae</taxon>
        <taxon>Labeoninae</taxon>
        <taxon>Labeonini</taxon>
        <taxon>Cirrhinus</taxon>
    </lineage>
</organism>
<dbReference type="EMBL" id="JAMKFB020000002">
    <property type="protein sequence ID" value="KAL0201669.1"/>
    <property type="molecule type" value="Genomic_DNA"/>
</dbReference>
<feature type="non-terminal residue" evidence="4">
    <location>
        <position position="72"/>
    </location>
</feature>
<evidence type="ECO:0000313" key="4">
    <source>
        <dbReference type="EMBL" id="KAL0201669.1"/>
    </source>
</evidence>
<dbReference type="PROSITE" id="PS51004">
    <property type="entry name" value="SEMA"/>
    <property type="match status" value="1"/>
</dbReference>
<accession>A0ABD0RT60</accession>
<feature type="non-terminal residue" evidence="4">
    <location>
        <position position="1"/>
    </location>
</feature>
<dbReference type="AlphaFoldDB" id="A0ABD0RT60"/>
<dbReference type="PANTHER" id="PTHR11036">
    <property type="entry name" value="SEMAPHORIN"/>
    <property type="match status" value="1"/>
</dbReference>
<keyword evidence="1" id="KW-0325">Glycoprotein</keyword>
<evidence type="ECO:0000256" key="1">
    <source>
        <dbReference type="ARBA" id="ARBA00023180"/>
    </source>
</evidence>
<dbReference type="SUPFAM" id="SSF101912">
    <property type="entry name" value="Sema domain"/>
    <property type="match status" value="1"/>
</dbReference>
<dbReference type="Proteomes" id="UP001529510">
    <property type="component" value="Unassembled WGS sequence"/>
</dbReference>
<evidence type="ECO:0000259" key="3">
    <source>
        <dbReference type="PROSITE" id="PS51004"/>
    </source>
</evidence>
<reference evidence="4 5" key="1">
    <citation type="submission" date="2024-05" db="EMBL/GenBank/DDBJ databases">
        <title>Genome sequencing and assembly of Indian major carp, Cirrhinus mrigala (Hamilton, 1822).</title>
        <authorList>
            <person name="Mohindra V."/>
            <person name="Chowdhury L.M."/>
            <person name="Lal K."/>
            <person name="Jena J.K."/>
        </authorList>
    </citation>
    <scope>NUCLEOTIDE SEQUENCE [LARGE SCALE GENOMIC DNA]</scope>
    <source>
        <strain evidence="4">CM1030</strain>
        <tissue evidence="4">Blood</tissue>
    </source>
</reference>
<dbReference type="PANTHER" id="PTHR11036:SF130">
    <property type="entry name" value="SEMA DOMAIN, TRANSMEMBRANE DOMAIN (TM), AND CYTOPLASMIC DOMAIN, (SEMAPHORIN) 6BA"/>
    <property type="match status" value="1"/>
</dbReference>
<dbReference type="InterPro" id="IPR027231">
    <property type="entry name" value="Semaphorin"/>
</dbReference>
<evidence type="ECO:0000313" key="5">
    <source>
        <dbReference type="Proteomes" id="UP001529510"/>
    </source>
</evidence>
<name>A0ABD0RT60_CIRMR</name>
<feature type="domain" description="Sema" evidence="3">
    <location>
        <begin position="1"/>
        <end position="72"/>
    </location>
</feature>
<protein>
    <recommendedName>
        <fullName evidence="3">Sema domain-containing protein</fullName>
    </recommendedName>
</protein>
<gene>
    <name evidence="4" type="ORF">M9458_004856</name>
</gene>
<dbReference type="GO" id="GO:0007399">
    <property type="term" value="P:nervous system development"/>
    <property type="evidence" value="ECO:0007669"/>
    <property type="project" value="UniProtKB-ARBA"/>
</dbReference>
<keyword evidence="5" id="KW-1185">Reference proteome</keyword>